<feature type="coiled-coil region" evidence="1">
    <location>
        <begin position="37"/>
        <end position="96"/>
    </location>
</feature>
<dbReference type="EMBL" id="DMAN01000432">
    <property type="protein sequence ID" value="HAE29251.1"/>
    <property type="molecule type" value="Genomic_DNA"/>
</dbReference>
<evidence type="ECO:0000313" key="4">
    <source>
        <dbReference type="Proteomes" id="UP000259610"/>
    </source>
</evidence>
<evidence type="ECO:0000313" key="3">
    <source>
        <dbReference type="EMBL" id="HAE29251.1"/>
    </source>
</evidence>
<reference evidence="3 4" key="1">
    <citation type="journal article" date="2018" name="Nat. Biotechnol.">
        <title>A standardized bacterial taxonomy based on genome phylogeny substantially revises the tree of life.</title>
        <authorList>
            <person name="Parks D.H."/>
            <person name="Chuvochina M."/>
            <person name="Waite D.W."/>
            <person name="Rinke C."/>
            <person name="Skarshewski A."/>
            <person name="Chaumeil P.A."/>
            <person name="Hugenholtz P."/>
        </authorList>
    </citation>
    <scope>NUCLEOTIDE SEQUENCE [LARGE SCALE GENOMIC DNA]</scope>
    <source>
        <strain evidence="3">UBA8733</strain>
    </source>
</reference>
<protein>
    <submittedName>
        <fullName evidence="3">Uncharacterized protein</fullName>
    </submittedName>
</protein>
<gene>
    <name evidence="3" type="ORF">DCG58_18975</name>
</gene>
<evidence type="ECO:0000256" key="2">
    <source>
        <dbReference type="SAM" id="MobiDB-lite"/>
    </source>
</evidence>
<organism evidence="3 4">
    <name type="scientific">Hyphomonas adhaerens</name>
    <dbReference type="NCBI Taxonomy" id="81029"/>
    <lineage>
        <taxon>Bacteria</taxon>
        <taxon>Pseudomonadati</taxon>
        <taxon>Pseudomonadota</taxon>
        <taxon>Alphaproteobacteria</taxon>
        <taxon>Hyphomonadales</taxon>
        <taxon>Hyphomonadaceae</taxon>
        <taxon>Hyphomonas</taxon>
    </lineage>
</organism>
<keyword evidence="1" id="KW-0175">Coiled coil</keyword>
<dbReference type="Proteomes" id="UP000259610">
    <property type="component" value="Unassembled WGS sequence"/>
</dbReference>
<sequence>MPHLAGAHILRPCARCSGFQLQLERSQRANDATARANAAAQSKRDEYEALLRAAQKKLNFQACSLSSAEAASAAAAAAAAATIAQLREQVAAQEEALRCSAGDTMGATDENLRLSTQLRACESRERGLREQMLREQMLLREQVAGMERGLREQVVELQQHVVQATADLIDERQAHRLLHDELAESERSLGGAALFWAACYDQAFSVVDTGALDARVRGDTLGARCSSSHGECSKGSFSTTGARQQSQPPRLHILSASLHSSDSGEEW</sequence>
<dbReference type="AlphaFoldDB" id="A0A3B9H3I5"/>
<proteinExistence type="predicted"/>
<feature type="region of interest" description="Disordered" evidence="2">
    <location>
        <begin position="225"/>
        <end position="248"/>
    </location>
</feature>
<comment type="caution">
    <text evidence="3">The sequence shown here is derived from an EMBL/GenBank/DDBJ whole genome shotgun (WGS) entry which is preliminary data.</text>
</comment>
<accession>A0A3B9H3I5</accession>
<name>A0A3B9H3I5_9PROT</name>
<evidence type="ECO:0000256" key="1">
    <source>
        <dbReference type="SAM" id="Coils"/>
    </source>
</evidence>